<dbReference type="RefSeq" id="WP_147057989.1">
    <property type="nucleotide sequence ID" value="NZ_CP042437.1"/>
</dbReference>
<feature type="transmembrane region" description="Helical" evidence="1">
    <location>
        <begin position="85"/>
        <end position="103"/>
    </location>
</feature>
<organism evidence="2 3">
    <name type="scientific">Mucilaginibacter ginsenosidivorax</name>
    <dbReference type="NCBI Taxonomy" id="862126"/>
    <lineage>
        <taxon>Bacteria</taxon>
        <taxon>Pseudomonadati</taxon>
        <taxon>Bacteroidota</taxon>
        <taxon>Sphingobacteriia</taxon>
        <taxon>Sphingobacteriales</taxon>
        <taxon>Sphingobacteriaceae</taxon>
        <taxon>Mucilaginibacter</taxon>
    </lineage>
</organism>
<keyword evidence="3" id="KW-1185">Reference proteome</keyword>
<dbReference type="EMBL" id="CP042437">
    <property type="protein sequence ID" value="QEC78902.1"/>
    <property type="molecule type" value="Genomic_DNA"/>
</dbReference>
<evidence type="ECO:0008006" key="4">
    <source>
        <dbReference type="Google" id="ProtNLM"/>
    </source>
</evidence>
<dbReference type="KEGG" id="mgk:FSB76_24225"/>
<dbReference type="AlphaFoldDB" id="A0A5B8W7L9"/>
<feature type="transmembrane region" description="Helical" evidence="1">
    <location>
        <begin position="12"/>
        <end position="31"/>
    </location>
</feature>
<keyword evidence="1" id="KW-1133">Transmembrane helix</keyword>
<proteinExistence type="predicted"/>
<reference evidence="2 3" key="1">
    <citation type="journal article" date="2013" name="J. Microbiol.">
        <title>Mucilaginibacter ginsenosidivorax sp. nov., with ginsenoside converting activity isolated from sediment.</title>
        <authorList>
            <person name="Kim J.K."/>
            <person name="Choi T.E."/>
            <person name="Liu Q.M."/>
            <person name="Park H.Y."/>
            <person name="Yi T.H."/>
            <person name="Yoon M.H."/>
            <person name="Kim S.C."/>
            <person name="Im W.T."/>
        </authorList>
    </citation>
    <scope>NUCLEOTIDE SEQUENCE [LARGE SCALE GENOMIC DNA]</scope>
    <source>
        <strain evidence="2 3">KHI28</strain>
    </source>
</reference>
<evidence type="ECO:0000256" key="1">
    <source>
        <dbReference type="SAM" id="Phobius"/>
    </source>
</evidence>
<keyword evidence="1" id="KW-0812">Transmembrane</keyword>
<dbReference type="OrthoDB" id="329514at2"/>
<evidence type="ECO:0000313" key="2">
    <source>
        <dbReference type="EMBL" id="QEC78902.1"/>
    </source>
</evidence>
<feature type="transmembrane region" description="Helical" evidence="1">
    <location>
        <begin position="123"/>
        <end position="142"/>
    </location>
</feature>
<name>A0A5B8W7L9_9SPHI</name>
<protein>
    <recommendedName>
        <fullName evidence="4">Cytochrome B</fullName>
    </recommendedName>
</protein>
<dbReference type="Proteomes" id="UP000321362">
    <property type="component" value="Chromosome"/>
</dbReference>
<sequence>MYSNLLAIHSLIRWIIVGSLFFSIFRAHYGWLLQKPFTRYDNLVRHWTATIAHIQLIIGLWLYIISPIVAYFLGHIKTAMQERAIRFFGMEHITMMLIGIIIITVGSAKVKRETTDKEKFKTIAIWYTVGALVILSSVPWSFSPVVSRPNFRPF</sequence>
<gene>
    <name evidence="2" type="ORF">FSB76_24225</name>
</gene>
<keyword evidence="1" id="KW-0472">Membrane</keyword>
<feature type="transmembrane region" description="Helical" evidence="1">
    <location>
        <begin position="51"/>
        <end position="73"/>
    </location>
</feature>
<evidence type="ECO:0000313" key="3">
    <source>
        <dbReference type="Proteomes" id="UP000321362"/>
    </source>
</evidence>
<accession>A0A5B8W7L9</accession>